<evidence type="ECO:0000256" key="2">
    <source>
        <dbReference type="ARBA" id="ARBA00022478"/>
    </source>
</evidence>
<keyword evidence="8" id="KW-1185">Reference proteome</keyword>
<reference evidence="7 8" key="1">
    <citation type="journal article" date="2018" name="Nat. Ecol. Evol.">
        <title>Pezizomycetes genomes reveal the molecular basis of ectomycorrhizal truffle lifestyle.</title>
        <authorList>
            <person name="Murat C."/>
            <person name="Payen T."/>
            <person name="Noel B."/>
            <person name="Kuo A."/>
            <person name="Morin E."/>
            <person name="Chen J."/>
            <person name="Kohler A."/>
            <person name="Krizsan K."/>
            <person name="Balestrini R."/>
            <person name="Da Silva C."/>
            <person name="Montanini B."/>
            <person name="Hainaut M."/>
            <person name="Levati E."/>
            <person name="Barry K.W."/>
            <person name="Belfiori B."/>
            <person name="Cichocki N."/>
            <person name="Clum A."/>
            <person name="Dockter R.B."/>
            <person name="Fauchery L."/>
            <person name="Guy J."/>
            <person name="Iotti M."/>
            <person name="Le Tacon F."/>
            <person name="Lindquist E.A."/>
            <person name="Lipzen A."/>
            <person name="Malagnac F."/>
            <person name="Mello A."/>
            <person name="Molinier V."/>
            <person name="Miyauchi S."/>
            <person name="Poulain J."/>
            <person name="Riccioni C."/>
            <person name="Rubini A."/>
            <person name="Sitrit Y."/>
            <person name="Splivallo R."/>
            <person name="Traeger S."/>
            <person name="Wang M."/>
            <person name="Zifcakova L."/>
            <person name="Wipf D."/>
            <person name="Zambonelli A."/>
            <person name="Paolocci F."/>
            <person name="Nowrousian M."/>
            <person name="Ottonello S."/>
            <person name="Baldrian P."/>
            <person name="Spatafora J.W."/>
            <person name="Henrissat B."/>
            <person name="Nagy L.G."/>
            <person name="Aury J.M."/>
            <person name="Wincker P."/>
            <person name="Grigoriev I.V."/>
            <person name="Bonfante P."/>
            <person name="Martin F.M."/>
        </authorList>
    </citation>
    <scope>NUCLEOTIDE SEQUENCE [LARGE SCALE GENOMIC DNA]</scope>
    <source>
        <strain evidence="7 8">RN42</strain>
    </source>
</reference>
<dbReference type="AlphaFoldDB" id="A0A3N4HJK7"/>
<dbReference type="InterPro" id="IPR036603">
    <property type="entry name" value="RBP11-like"/>
</dbReference>
<keyword evidence="3" id="KW-0804">Transcription</keyword>
<evidence type="ECO:0000259" key="6">
    <source>
        <dbReference type="Pfam" id="PF13656"/>
    </source>
</evidence>
<dbReference type="OrthoDB" id="10248581at2759"/>
<dbReference type="GO" id="GO:0003899">
    <property type="term" value="F:DNA-directed RNA polymerase activity"/>
    <property type="evidence" value="ECO:0007669"/>
    <property type="project" value="InterPro"/>
</dbReference>
<comment type="similarity">
    <text evidence="5">Belongs to the archaeal Rpo11/eukaryotic RPB11/RPC19 RNA polymerase subunit family.</text>
</comment>
<evidence type="ECO:0000256" key="4">
    <source>
        <dbReference type="ARBA" id="ARBA00023242"/>
    </source>
</evidence>
<accession>A0A3N4HJK7</accession>
<keyword evidence="4" id="KW-0539">Nucleus</keyword>
<dbReference type="PROSITE" id="PS01154">
    <property type="entry name" value="RNA_POL_L_13KD"/>
    <property type="match status" value="1"/>
</dbReference>
<evidence type="ECO:0000256" key="5">
    <source>
        <dbReference type="ARBA" id="ARBA00025751"/>
    </source>
</evidence>
<dbReference type="InterPro" id="IPR022905">
    <property type="entry name" value="Rpo11-like"/>
</dbReference>
<dbReference type="Gene3D" id="3.30.1360.10">
    <property type="entry name" value="RNA polymerase, RBP11-like subunit"/>
    <property type="match status" value="1"/>
</dbReference>
<dbReference type="InterPro" id="IPR037685">
    <property type="entry name" value="RBP11"/>
</dbReference>
<evidence type="ECO:0000313" key="7">
    <source>
        <dbReference type="EMBL" id="RPA72768.1"/>
    </source>
</evidence>
<comment type="subcellular location">
    <subcellularLocation>
        <location evidence="1">Nucleus</location>
    </subcellularLocation>
</comment>
<dbReference type="GO" id="GO:0006366">
    <property type="term" value="P:transcription by RNA polymerase II"/>
    <property type="evidence" value="ECO:0007669"/>
    <property type="project" value="InterPro"/>
</dbReference>
<dbReference type="STRING" id="1160509.A0A3N4HJK7"/>
<dbReference type="PANTHER" id="PTHR13946">
    <property type="entry name" value="DNA-DIRECTED RNA POLYMERASE I,II,III"/>
    <property type="match status" value="1"/>
</dbReference>
<keyword evidence="2" id="KW-0240">DNA-directed RNA polymerase</keyword>
<gene>
    <name evidence="7" type="ORF">BJ508DRAFT_334712</name>
</gene>
<dbReference type="InterPro" id="IPR009025">
    <property type="entry name" value="RBP11-like_dimer"/>
</dbReference>
<evidence type="ECO:0000256" key="3">
    <source>
        <dbReference type="ARBA" id="ARBA00023163"/>
    </source>
</evidence>
<dbReference type="Proteomes" id="UP000275078">
    <property type="component" value="Unassembled WGS sequence"/>
</dbReference>
<dbReference type="EMBL" id="ML119847">
    <property type="protein sequence ID" value="RPA72768.1"/>
    <property type="molecule type" value="Genomic_DNA"/>
</dbReference>
<dbReference type="GO" id="GO:0003677">
    <property type="term" value="F:DNA binding"/>
    <property type="evidence" value="ECO:0007669"/>
    <property type="project" value="InterPro"/>
</dbReference>
<organism evidence="7 8">
    <name type="scientific">Ascobolus immersus RN42</name>
    <dbReference type="NCBI Taxonomy" id="1160509"/>
    <lineage>
        <taxon>Eukaryota</taxon>
        <taxon>Fungi</taxon>
        <taxon>Dikarya</taxon>
        <taxon>Ascomycota</taxon>
        <taxon>Pezizomycotina</taxon>
        <taxon>Pezizomycetes</taxon>
        <taxon>Pezizales</taxon>
        <taxon>Ascobolaceae</taxon>
        <taxon>Ascobolus</taxon>
    </lineage>
</organism>
<proteinExistence type="inferred from homology"/>
<name>A0A3N4HJK7_ASCIM</name>
<dbReference type="GO" id="GO:0005665">
    <property type="term" value="C:RNA polymerase II, core complex"/>
    <property type="evidence" value="ECO:0007669"/>
    <property type="project" value="InterPro"/>
</dbReference>
<dbReference type="InterPro" id="IPR008193">
    <property type="entry name" value="RNA_pol_Rpb11_13-16kDa_CS"/>
</dbReference>
<sequence length="121" mass="13945">MANAPDRFELFLLGEGQQKVTTREDTRTPNTLYFVIEKEDHTIGNLIRMHLVKHPEVVFAAYRVPHPLVPNVELRVQTTGKITPKEAVQQVIQDLLHQLSTLGQNITREFELKRMAMEDGR</sequence>
<dbReference type="GO" id="GO:0046983">
    <property type="term" value="F:protein dimerization activity"/>
    <property type="evidence" value="ECO:0007669"/>
    <property type="project" value="InterPro"/>
</dbReference>
<dbReference type="Pfam" id="PF13656">
    <property type="entry name" value="RNA_pol_L_2"/>
    <property type="match status" value="1"/>
</dbReference>
<feature type="domain" description="DNA-directed RNA polymerase RBP11-like dimerisation" evidence="6">
    <location>
        <begin position="33"/>
        <end position="103"/>
    </location>
</feature>
<evidence type="ECO:0000313" key="8">
    <source>
        <dbReference type="Proteomes" id="UP000275078"/>
    </source>
</evidence>
<evidence type="ECO:0000256" key="1">
    <source>
        <dbReference type="ARBA" id="ARBA00004123"/>
    </source>
</evidence>
<dbReference type="SUPFAM" id="SSF55257">
    <property type="entry name" value="RBP11-like subunits of RNA polymerase"/>
    <property type="match status" value="1"/>
</dbReference>
<dbReference type="PANTHER" id="PTHR13946:SF16">
    <property type="entry name" value="DNA-DIRECTED RNA POLYMERASE II SUBUNIT RPB11"/>
    <property type="match status" value="1"/>
</dbReference>
<dbReference type="CDD" id="cd06926">
    <property type="entry name" value="RNAP_II_RPB11"/>
    <property type="match status" value="1"/>
</dbReference>
<protein>
    <submittedName>
        <fullName evidence="7">RBP11-like subunits of RNA polymerase</fullName>
    </submittedName>
</protein>
<dbReference type="HAMAP" id="MF_00261">
    <property type="entry name" value="RNApol_arch_Rpo11"/>
    <property type="match status" value="1"/>
</dbReference>